<dbReference type="AlphaFoldDB" id="G7Y4B7"/>
<keyword evidence="2" id="KW-1185">Reference proteome</keyword>
<dbReference type="Gene3D" id="3.40.50.720">
    <property type="entry name" value="NAD(P)-binding Rossmann-like Domain"/>
    <property type="match status" value="1"/>
</dbReference>
<organism evidence="1 2">
    <name type="scientific">Clonorchis sinensis</name>
    <name type="common">Chinese liver fluke</name>
    <dbReference type="NCBI Taxonomy" id="79923"/>
    <lineage>
        <taxon>Eukaryota</taxon>
        <taxon>Metazoa</taxon>
        <taxon>Spiralia</taxon>
        <taxon>Lophotrochozoa</taxon>
        <taxon>Platyhelminthes</taxon>
        <taxon>Trematoda</taxon>
        <taxon>Digenea</taxon>
        <taxon>Opisthorchiida</taxon>
        <taxon>Opisthorchiata</taxon>
        <taxon>Opisthorchiidae</taxon>
        <taxon>Clonorchis</taxon>
    </lineage>
</organism>
<reference evidence="1" key="1">
    <citation type="journal article" date="2011" name="Genome Biol.">
        <title>The draft genome of the carcinogenic human liver fluke Clonorchis sinensis.</title>
        <authorList>
            <person name="Wang X."/>
            <person name="Chen W."/>
            <person name="Huang Y."/>
            <person name="Sun J."/>
            <person name="Men J."/>
            <person name="Liu H."/>
            <person name="Luo F."/>
            <person name="Guo L."/>
            <person name="Lv X."/>
            <person name="Deng C."/>
            <person name="Zhou C."/>
            <person name="Fan Y."/>
            <person name="Li X."/>
            <person name="Huang L."/>
            <person name="Hu Y."/>
            <person name="Liang C."/>
            <person name="Hu X."/>
            <person name="Xu J."/>
            <person name="Yu X."/>
        </authorList>
    </citation>
    <scope>NUCLEOTIDE SEQUENCE [LARGE SCALE GENOMIC DNA]</scope>
    <source>
        <strain evidence="1">Henan</strain>
    </source>
</reference>
<dbReference type="Gene3D" id="3.90.110.10">
    <property type="entry name" value="Lactate dehydrogenase/glycoside hydrolase, family 4, C-terminal"/>
    <property type="match status" value="1"/>
</dbReference>
<dbReference type="InterPro" id="IPR015955">
    <property type="entry name" value="Lactate_DH/Glyco_Ohase_4_C"/>
</dbReference>
<dbReference type="GO" id="GO:0004459">
    <property type="term" value="F:L-lactate dehydrogenase (NAD+) activity"/>
    <property type="evidence" value="ECO:0007669"/>
    <property type="project" value="TreeGrafter"/>
</dbReference>
<name>G7Y4B7_CLOSI</name>
<dbReference type="InterPro" id="IPR001557">
    <property type="entry name" value="L-lactate/malate_DH"/>
</dbReference>
<dbReference type="GO" id="GO:0006089">
    <property type="term" value="P:lactate metabolic process"/>
    <property type="evidence" value="ECO:0007669"/>
    <property type="project" value="TreeGrafter"/>
</dbReference>
<dbReference type="PANTHER" id="PTHR43128">
    <property type="entry name" value="L-2-HYDROXYCARBOXYLATE DEHYDROGENASE (NAD(P)(+))"/>
    <property type="match status" value="1"/>
</dbReference>
<protein>
    <submittedName>
        <fullName evidence="1">L-lactate dehydrogenase</fullName>
    </submittedName>
</protein>
<dbReference type="PRINTS" id="PR00086">
    <property type="entry name" value="LLDHDRGNASE"/>
</dbReference>
<gene>
    <name evidence="1" type="ORF">CLF_100821</name>
</gene>
<dbReference type="SUPFAM" id="SSF51735">
    <property type="entry name" value="NAD(P)-binding Rossmann-fold domains"/>
    <property type="match status" value="1"/>
</dbReference>
<proteinExistence type="predicted"/>
<reference key="2">
    <citation type="submission" date="2011-10" db="EMBL/GenBank/DDBJ databases">
        <title>The genome and transcriptome sequence of Clonorchis sinensis provide insights into the carcinogenic liver fluke.</title>
        <authorList>
            <person name="Wang X."/>
            <person name="Huang Y."/>
            <person name="Chen W."/>
            <person name="Liu H."/>
            <person name="Guo L."/>
            <person name="Chen Y."/>
            <person name="Luo F."/>
            <person name="Zhou W."/>
            <person name="Sun J."/>
            <person name="Mao Q."/>
            <person name="Liang P."/>
            <person name="Zhou C."/>
            <person name="Tian Y."/>
            <person name="Men J."/>
            <person name="Lv X."/>
            <person name="Huang L."/>
            <person name="Zhou J."/>
            <person name="Hu Y."/>
            <person name="Li R."/>
            <person name="Zhang F."/>
            <person name="Lei H."/>
            <person name="Li X."/>
            <person name="Hu X."/>
            <person name="Liang C."/>
            <person name="Xu J."/>
            <person name="Wu Z."/>
            <person name="Yu X."/>
        </authorList>
    </citation>
    <scope>NUCLEOTIDE SEQUENCE</scope>
    <source>
        <strain>Henan</strain>
    </source>
</reference>
<evidence type="ECO:0000313" key="2">
    <source>
        <dbReference type="Proteomes" id="UP000008909"/>
    </source>
</evidence>
<evidence type="ECO:0000313" key="1">
    <source>
        <dbReference type="EMBL" id="GAA47803.1"/>
    </source>
</evidence>
<dbReference type="PANTHER" id="PTHR43128:SF16">
    <property type="entry name" value="L-LACTATE DEHYDROGENASE"/>
    <property type="match status" value="1"/>
</dbReference>
<dbReference type="EMBL" id="DF142854">
    <property type="protein sequence ID" value="GAA47803.1"/>
    <property type="molecule type" value="Genomic_DNA"/>
</dbReference>
<dbReference type="Proteomes" id="UP000008909">
    <property type="component" value="Unassembled WGS sequence"/>
</dbReference>
<dbReference type="InterPro" id="IPR036291">
    <property type="entry name" value="NAD(P)-bd_dom_sf"/>
</dbReference>
<dbReference type="SUPFAM" id="SSF56327">
    <property type="entry name" value="LDH C-terminal domain-like"/>
    <property type="match status" value="1"/>
</dbReference>
<accession>G7Y4B7</accession>
<sequence length="86" mass="9412">MYNNRVDKARYPARFHAYLTTVDVLAYVAWRISGFPKNRVLGLGTMVDSSRFCNAISKKLGLSPDAIGGYLLGEQGDKAGKATKIS</sequence>